<evidence type="ECO:0000259" key="7">
    <source>
        <dbReference type="SMART" id="SM01038"/>
    </source>
</evidence>
<dbReference type="Proteomes" id="UP000824125">
    <property type="component" value="Unassembled WGS sequence"/>
</dbReference>
<evidence type="ECO:0000256" key="4">
    <source>
        <dbReference type="ARBA" id="ARBA00022801"/>
    </source>
</evidence>
<dbReference type="EC" id="3.2.1.23" evidence="3"/>
<evidence type="ECO:0000256" key="5">
    <source>
        <dbReference type="ARBA" id="ARBA00023295"/>
    </source>
</evidence>
<protein>
    <recommendedName>
        <fullName evidence="3">beta-galactosidase</fullName>
        <ecNumber evidence="3">3.2.1.23</ecNumber>
    </recommendedName>
    <alternativeName>
        <fullName evidence="6">Lactase</fullName>
    </alternativeName>
</protein>
<evidence type="ECO:0000256" key="1">
    <source>
        <dbReference type="ARBA" id="ARBA00001412"/>
    </source>
</evidence>
<name>A0A9D1MTY1_9FIRM</name>
<keyword evidence="4" id="KW-0378">Hydrolase</keyword>
<feature type="domain" description="Beta galactosidase small chain/" evidence="7">
    <location>
        <begin position="714"/>
        <end position="989"/>
    </location>
</feature>
<dbReference type="InterPro" id="IPR017853">
    <property type="entry name" value="GH"/>
</dbReference>
<dbReference type="InterPro" id="IPR050347">
    <property type="entry name" value="Bact_Beta-galactosidase"/>
</dbReference>
<dbReference type="InterPro" id="IPR036156">
    <property type="entry name" value="Beta-gal/glucu_dom_sf"/>
</dbReference>
<dbReference type="PANTHER" id="PTHR46323:SF2">
    <property type="entry name" value="BETA-GALACTOSIDASE"/>
    <property type="match status" value="1"/>
</dbReference>
<dbReference type="InterPro" id="IPR023230">
    <property type="entry name" value="Glyco_hydro_2_CS"/>
</dbReference>
<dbReference type="SUPFAM" id="SSF49303">
    <property type="entry name" value="beta-Galactosidase/glucuronidase domain"/>
    <property type="match status" value="2"/>
</dbReference>
<dbReference type="EMBL" id="DVNM01000016">
    <property type="protein sequence ID" value="HIU68962.1"/>
    <property type="molecule type" value="Genomic_DNA"/>
</dbReference>
<dbReference type="GO" id="GO:0005990">
    <property type="term" value="P:lactose catabolic process"/>
    <property type="evidence" value="ECO:0007669"/>
    <property type="project" value="TreeGrafter"/>
</dbReference>
<dbReference type="PANTHER" id="PTHR46323">
    <property type="entry name" value="BETA-GALACTOSIDASE"/>
    <property type="match status" value="1"/>
</dbReference>
<sequence length="992" mass="111751">MRYTIQRSNYKDFHVFEMNKRPGRSYFIPFSTRAELGRTDYLHERERSDRVQLLSRSDWDFCYYAHTSDLPSLLDTDALRFDRVYVPSTWQRTGYDQIAYINSRYPFKKTPPRFPENEGVGVYRKTFAWAGGSHALLTFLGVAGALEVYLNGEYVGYSEGSHNTAEFDVSHLVQNGENELLCVVFKWSNGTYLECQDMFRENGIFRDVYVTAREDVYIEDFMVRPHYDGPQYSLEMRLTGHFSPGCAVRVQLSGAGLQHSVDLDENMMAYLTGLSPLEWSAERPALCEAVFTLFENGEERECLRAYIGFKHIEIRGEVFLFNGRPIKLKGVNHHDTHMTKGYAMGIADLERDVQLMKAYNCNAVRTSHYPPDPLFLTMCDVYGLYVVDEADIETHGFYDVHGTYRPGRLSNDLRWKDHYLDRVVRMYTRDKNHPSITMWSLGNESGGYKCQDACYEYLKKHDPGTPVHYEGVIRSKRWAYDVVSHMYASQALMQAIKDGKAGKKYRGKPFFQCEYAHAMGNGPGGLESYMQLFLSSDQFMGGCIWEWADHAVYDEKAKYKWTYGGDHGETLHDGNFCCDGLFFPDRTPSSGALEMKAVYRPLRASYAGEGRYSIWNTNAFTDSSGIAIRFELLENGQCVYGEDAELCIQPGEKAAFVPRPVQCAAGSDVRANFIYTDRATGMEIAREQCTVHAAFAPAAFDAAQPVQKDRGVFTAEAAGASFTVSKKTGLLTSYQANGAAFFNPSPLGQAGFVPGVFRPAIDNDRNLQIYWNVIGLHQAKAVCASCRRHGKTVVSVFNIVTRGIFVLARAKVTYALDSAGRLKVAASLSRVCPLPLVLPRFGLRAELPVSAEQVRYWGAGPEENYDDFRVHAPLGVYDATVSRFGYEYIKPQDSGNRCDVRFAEIRGSAAAFRVSAGSRPIYLNLSHKLYSDYAHAGHIEDVPDRALTTLCVDGFVRGSGSGSCGPLTEAPYKIRLKPFSPLRYSFVVERID</sequence>
<dbReference type="InterPro" id="IPR006101">
    <property type="entry name" value="Glyco_hydro_2"/>
</dbReference>
<reference evidence="8" key="2">
    <citation type="journal article" date="2021" name="PeerJ">
        <title>Extensive microbial diversity within the chicken gut microbiome revealed by metagenomics and culture.</title>
        <authorList>
            <person name="Gilroy R."/>
            <person name="Ravi A."/>
            <person name="Getino M."/>
            <person name="Pursley I."/>
            <person name="Horton D.L."/>
            <person name="Alikhan N.F."/>
            <person name="Baker D."/>
            <person name="Gharbi K."/>
            <person name="Hall N."/>
            <person name="Watson M."/>
            <person name="Adriaenssens E.M."/>
            <person name="Foster-Nyarko E."/>
            <person name="Jarju S."/>
            <person name="Secka A."/>
            <person name="Antonio M."/>
            <person name="Oren A."/>
            <person name="Chaudhuri R.R."/>
            <person name="La Ragione R."/>
            <person name="Hildebrand F."/>
            <person name="Pallen M.J."/>
        </authorList>
    </citation>
    <scope>NUCLEOTIDE SEQUENCE</scope>
    <source>
        <strain evidence="8">CHK176-6737</strain>
    </source>
</reference>
<evidence type="ECO:0000256" key="6">
    <source>
        <dbReference type="ARBA" id="ARBA00032230"/>
    </source>
</evidence>
<dbReference type="PROSITE" id="PS00719">
    <property type="entry name" value="GLYCOSYL_HYDROL_F2_1"/>
    <property type="match status" value="1"/>
</dbReference>
<dbReference type="AlphaFoldDB" id="A0A9D1MTY1"/>
<evidence type="ECO:0000256" key="3">
    <source>
        <dbReference type="ARBA" id="ARBA00012756"/>
    </source>
</evidence>
<dbReference type="InterPro" id="IPR006103">
    <property type="entry name" value="Glyco_hydro_2_cat"/>
</dbReference>
<dbReference type="Gene3D" id="2.60.120.260">
    <property type="entry name" value="Galactose-binding domain-like"/>
    <property type="match status" value="1"/>
</dbReference>
<dbReference type="GO" id="GO:0009341">
    <property type="term" value="C:beta-galactosidase complex"/>
    <property type="evidence" value="ECO:0007669"/>
    <property type="project" value="InterPro"/>
</dbReference>
<gene>
    <name evidence="8" type="ORF">IAD23_03265</name>
</gene>
<dbReference type="SUPFAM" id="SSF74650">
    <property type="entry name" value="Galactose mutarotase-like"/>
    <property type="match status" value="1"/>
</dbReference>
<dbReference type="InterPro" id="IPR014718">
    <property type="entry name" value="GH-type_carb-bd"/>
</dbReference>
<comment type="caution">
    <text evidence="8">The sequence shown here is derived from an EMBL/GenBank/DDBJ whole genome shotgun (WGS) entry which is preliminary data.</text>
</comment>
<dbReference type="PRINTS" id="PR00132">
    <property type="entry name" value="GLHYDRLASE2"/>
</dbReference>
<dbReference type="SUPFAM" id="SSF51445">
    <property type="entry name" value="(Trans)glycosidases"/>
    <property type="match status" value="1"/>
</dbReference>
<evidence type="ECO:0000256" key="2">
    <source>
        <dbReference type="ARBA" id="ARBA00007401"/>
    </source>
</evidence>
<accession>A0A9D1MTY1</accession>
<dbReference type="GO" id="GO:0004565">
    <property type="term" value="F:beta-galactosidase activity"/>
    <property type="evidence" value="ECO:0007669"/>
    <property type="project" value="UniProtKB-EC"/>
</dbReference>
<dbReference type="Gene3D" id="3.20.20.80">
    <property type="entry name" value="Glycosidases"/>
    <property type="match status" value="1"/>
</dbReference>
<dbReference type="Gene3D" id="2.70.98.10">
    <property type="match status" value="1"/>
</dbReference>
<comment type="catalytic activity">
    <reaction evidence="1">
        <text>Hydrolysis of terminal non-reducing beta-D-galactose residues in beta-D-galactosides.</text>
        <dbReference type="EC" id="3.2.1.23"/>
    </reaction>
</comment>
<dbReference type="Pfam" id="PF02836">
    <property type="entry name" value="Glyco_hydro_2_C"/>
    <property type="match status" value="1"/>
</dbReference>
<proteinExistence type="inferred from homology"/>
<dbReference type="GO" id="GO:0030246">
    <property type="term" value="F:carbohydrate binding"/>
    <property type="evidence" value="ECO:0007669"/>
    <property type="project" value="InterPro"/>
</dbReference>
<comment type="similarity">
    <text evidence="2">Belongs to the glycosyl hydrolase 2 family.</text>
</comment>
<dbReference type="Pfam" id="PF02929">
    <property type="entry name" value="Bgal_small_N"/>
    <property type="match status" value="1"/>
</dbReference>
<dbReference type="SUPFAM" id="SSF49785">
    <property type="entry name" value="Galactose-binding domain-like"/>
    <property type="match status" value="1"/>
</dbReference>
<keyword evidence="5" id="KW-0326">Glycosidase</keyword>
<dbReference type="Pfam" id="PF02837">
    <property type="entry name" value="Glyco_hydro_2_N"/>
    <property type="match status" value="1"/>
</dbReference>
<evidence type="ECO:0000313" key="8">
    <source>
        <dbReference type="EMBL" id="HIU68962.1"/>
    </source>
</evidence>
<evidence type="ECO:0000313" key="9">
    <source>
        <dbReference type="Proteomes" id="UP000824125"/>
    </source>
</evidence>
<dbReference type="InterPro" id="IPR006104">
    <property type="entry name" value="Glyco_hydro_2_N"/>
</dbReference>
<dbReference type="SMART" id="SM01038">
    <property type="entry name" value="Bgal_small_N"/>
    <property type="match status" value="1"/>
</dbReference>
<dbReference type="InterPro" id="IPR011013">
    <property type="entry name" value="Gal_mutarotase_sf_dom"/>
</dbReference>
<dbReference type="InterPro" id="IPR004199">
    <property type="entry name" value="B-gal_small/dom_5"/>
</dbReference>
<organism evidence="8 9">
    <name type="scientific">Candidatus Scybalenecus merdavium</name>
    <dbReference type="NCBI Taxonomy" id="2840939"/>
    <lineage>
        <taxon>Bacteria</taxon>
        <taxon>Bacillati</taxon>
        <taxon>Bacillota</taxon>
        <taxon>Clostridia</taxon>
        <taxon>Eubacteriales</taxon>
        <taxon>Oscillospiraceae</taxon>
        <taxon>Oscillospiraceae incertae sedis</taxon>
        <taxon>Candidatus Scybalenecus</taxon>
    </lineage>
</organism>
<reference evidence="8" key="1">
    <citation type="submission" date="2020-10" db="EMBL/GenBank/DDBJ databases">
        <authorList>
            <person name="Gilroy R."/>
        </authorList>
    </citation>
    <scope>NUCLEOTIDE SEQUENCE</scope>
    <source>
        <strain evidence="8">CHK176-6737</strain>
    </source>
</reference>
<dbReference type="InterPro" id="IPR008979">
    <property type="entry name" value="Galactose-bd-like_sf"/>
</dbReference>